<evidence type="ECO:0000313" key="3">
    <source>
        <dbReference type="Proteomes" id="UP000324897"/>
    </source>
</evidence>
<proteinExistence type="predicted"/>
<comment type="caution">
    <text evidence="2">The sequence shown here is derived from an EMBL/GenBank/DDBJ whole genome shotgun (WGS) entry which is preliminary data.</text>
</comment>
<dbReference type="Proteomes" id="UP000324897">
    <property type="component" value="Unassembled WGS sequence"/>
</dbReference>
<gene>
    <name evidence="2" type="ORF">EJB05_51649</name>
</gene>
<sequence>MNRGDLVVISKSGRACHSNLAVDCPISGESLPDSSRLRLAGIEVFPTRCPSCCRGRLTGELRLSVLLVVNLLVPEVNITSVKLEHQRVHLAVDHPDLTSSPNLRHPPPLVAEHPPVIFSSSRSSSVNDLTETTPEPLDFQLPEEQTQEVQEEQPPQDTDPADPVSYAPEPGKPRCGLGYVRTC</sequence>
<dbReference type="AlphaFoldDB" id="A0A5J9SV72"/>
<feature type="non-terminal residue" evidence="2">
    <location>
        <position position="1"/>
    </location>
</feature>
<name>A0A5J9SV72_9POAL</name>
<feature type="compositionally biased region" description="Low complexity" evidence="1">
    <location>
        <begin position="152"/>
        <end position="164"/>
    </location>
</feature>
<evidence type="ECO:0000313" key="2">
    <source>
        <dbReference type="EMBL" id="TVU02862.1"/>
    </source>
</evidence>
<keyword evidence="3" id="KW-1185">Reference proteome</keyword>
<accession>A0A5J9SV72</accession>
<feature type="region of interest" description="Disordered" evidence="1">
    <location>
        <begin position="120"/>
        <end position="183"/>
    </location>
</feature>
<dbReference type="Gramene" id="TVU02862">
    <property type="protein sequence ID" value="TVU02862"/>
    <property type="gene ID" value="EJB05_51649"/>
</dbReference>
<dbReference type="EMBL" id="RWGY01000268">
    <property type="protein sequence ID" value="TVU02862.1"/>
    <property type="molecule type" value="Genomic_DNA"/>
</dbReference>
<protein>
    <submittedName>
        <fullName evidence="2">Uncharacterized protein</fullName>
    </submittedName>
</protein>
<evidence type="ECO:0000256" key="1">
    <source>
        <dbReference type="SAM" id="MobiDB-lite"/>
    </source>
</evidence>
<reference evidence="2 3" key="1">
    <citation type="journal article" date="2019" name="Sci. Rep.">
        <title>A high-quality genome of Eragrostis curvula grass provides insights into Poaceae evolution and supports new strategies to enhance forage quality.</title>
        <authorList>
            <person name="Carballo J."/>
            <person name="Santos B.A.C.M."/>
            <person name="Zappacosta D."/>
            <person name="Garbus I."/>
            <person name="Selva J.P."/>
            <person name="Gallo C.A."/>
            <person name="Diaz A."/>
            <person name="Albertini E."/>
            <person name="Caccamo M."/>
            <person name="Echenique V."/>
        </authorList>
    </citation>
    <scope>NUCLEOTIDE SEQUENCE [LARGE SCALE GENOMIC DNA]</scope>
    <source>
        <strain evidence="3">cv. Victoria</strain>
        <tissue evidence="2">Leaf</tissue>
    </source>
</reference>
<organism evidence="2 3">
    <name type="scientific">Eragrostis curvula</name>
    <name type="common">weeping love grass</name>
    <dbReference type="NCBI Taxonomy" id="38414"/>
    <lineage>
        <taxon>Eukaryota</taxon>
        <taxon>Viridiplantae</taxon>
        <taxon>Streptophyta</taxon>
        <taxon>Embryophyta</taxon>
        <taxon>Tracheophyta</taxon>
        <taxon>Spermatophyta</taxon>
        <taxon>Magnoliopsida</taxon>
        <taxon>Liliopsida</taxon>
        <taxon>Poales</taxon>
        <taxon>Poaceae</taxon>
        <taxon>PACMAD clade</taxon>
        <taxon>Chloridoideae</taxon>
        <taxon>Eragrostideae</taxon>
        <taxon>Eragrostidinae</taxon>
        <taxon>Eragrostis</taxon>
    </lineage>
</organism>